<keyword evidence="2" id="KW-0472">Membrane</keyword>
<reference evidence="4 5" key="1">
    <citation type="journal article" date="2021" name="Arch. Microbiol.">
        <title>Myceligenerans indicum sp. nov., an actinobacterium isolated from mangrove sediment of Sundarbans, India.</title>
        <authorList>
            <person name="Asha K."/>
            <person name="Bhadury P."/>
        </authorList>
    </citation>
    <scope>NUCLEOTIDE SEQUENCE [LARGE SCALE GENOMIC DNA]</scope>
    <source>
        <strain evidence="4 5">I2</strain>
    </source>
</reference>
<evidence type="ECO:0000313" key="5">
    <source>
        <dbReference type="Proteomes" id="UP000675409"/>
    </source>
</evidence>
<protein>
    <recommendedName>
        <fullName evidence="3">SAF domain-containing protein</fullName>
    </recommendedName>
</protein>
<name>A0ABS1LM48_9MICO</name>
<evidence type="ECO:0000313" key="4">
    <source>
        <dbReference type="EMBL" id="MBL0887332.1"/>
    </source>
</evidence>
<dbReference type="InterPro" id="IPR013974">
    <property type="entry name" value="SAF"/>
</dbReference>
<feature type="transmembrane region" description="Helical" evidence="2">
    <location>
        <begin position="48"/>
        <end position="67"/>
    </location>
</feature>
<evidence type="ECO:0000259" key="3">
    <source>
        <dbReference type="Pfam" id="PF08666"/>
    </source>
</evidence>
<evidence type="ECO:0000256" key="2">
    <source>
        <dbReference type="SAM" id="Phobius"/>
    </source>
</evidence>
<dbReference type="RefSeq" id="WP_201848307.1">
    <property type="nucleotide sequence ID" value="NZ_JABBYC010000026.1"/>
</dbReference>
<keyword evidence="5" id="KW-1185">Reference proteome</keyword>
<evidence type="ECO:0000256" key="1">
    <source>
        <dbReference type="SAM" id="MobiDB-lite"/>
    </source>
</evidence>
<dbReference type="Pfam" id="PF08666">
    <property type="entry name" value="SAF"/>
    <property type="match status" value="1"/>
</dbReference>
<feature type="region of interest" description="Disordered" evidence="1">
    <location>
        <begin position="1"/>
        <end position="45"/>
    </location>
</feature>
<feature type="compositionally biased region" description="Low complexity" evidence="1">
    <location>
        <begin position="1"/>
        <end position="12"/>
    </location>
</feature>
<keyword evidence="2" id="KW-1133">Transmembrane helix</keyword>
<sequence>MSSETSVGARRTGVGGGGTPPPSGRDARAASPRIPAPQKPTRARRRPAVVALGLALVALGILASVSLTTTLGKTHKVLAVTSEIQRGQKITESVLVTVDLPTSPTLLEPVDATQFAAVTGQYASVDLPAGSLLTPESYTTELKPAAGRSIVGVALNPNQMPAYPPLHAGDSVRIIETPVSGGDAPVEEPLAIAAVVVEAHPAEIGDQQIVNVEVARDQAGALAARAATGRVALVLDTVASDGNG</sequence>
<keyword evidence="2" id="KW-0812">Transmembrane</keyword>
<dbReference type="Proteomes" id="UP000675409">
    <property type="component" value="Unassembled WGS sequence"/>
</dbReference>
<dbReference type="EMBL" id="JABBYC010000026">
    <property type="protein sequence ID" value="MBL0887332.1"/>
    <property type="molecule type" value="Genomic_DNA"/>
</dbReference>
<dbReference type="CDD" id="cd11614">
    <property type="entry name" value="SAF_CpaB_FlgA_like"/>
    <property type="match status" value="1"/>
</dbReference>
<comment type="caution">
    <text evidence="4">The sequence shown here is derived from an EMBL/GenBank/DDBJ whole genome shotgun (WGS) entry which is preliminary data.</text>
</comment>
<proteinExistence type="predicted"/>
<accession>A0ABS1LM48</accession>
<feature type="domain" description="SAF" evidence="3">
    <location>
        <begin position="77"/>
        <end position="135"/>
    </location>
</feature>
<gene>
    <name evidence="4" type="ORF">HGK34_13775</name>
</gene>
<organism evidence="4 5">
    <name type="scientific">Myceligenerans indicum</name>
    <dbReference type="NCBI Taxonomy" id="2593663"/>
    <lineage>
        <taxon>Bacteria</taxon>
        <taxon>Bacillati</taxon>
        <taxon>Actinomycetota</taxon>
        <taxon>Actinomycetes</taxon>
        <taxon>Micrococcales</taxon>
        <taxon>Promicromonosporaceae</taxon>
        <taxon>Myceligenerans</taxon>
    </lineage>
</organism>